<dbReference type="Proteomes" id="UP000295292">
    <property type="component" value="Unassembled WGS sequence"/>
</dbReference>
<dbReference type="EMBL" id="SNYV01000018">
    <property type="protein sequence ID" value="TDQ73807.1"/>
    <property type="molecule type" value="Genomic_DNA"/>
</dbReference>
<gene>
    <name evidence="1" type="ORF">CLV99_4244</name>
</gene>
<dbReference type="OrthoDB" id="826958at2"/>
<evidence type="ECO:0000313" key="2">
    <source>
        <dbReference type="Proteomes" id="UP000295292"/>
    </source>
</evidence>
<proteinExistence type="predicted"/>
<protein>
    <recommendedName>
        <fullName evidence="3">TerB family tellurite resistance protein</fullName>
    </recommendedName>
</protein>
<comment type="caution">
    <text evidence="1">The sequence shown here is derived from an EMBL/GenBank/DDBJ whole genome shotgun (WGS) entry which is preliminary data.</text>
</comment>
<dbReference type="AlphaFoldDB" id="A0A4R6W519"/>
<accession>A0A4R6W519</accession>
<reference evidence="1 2" key="1">
    <citation type="submission" date="2019-03" db="EMBL/GenBank/DDBJ databases">
        <title>Genomic Encyclopedia of Archaeal and Bacterial Type Strains, Phase II (KMG-II): from individual species to whole genera.</title>
        <authorList>
            <person name="Goeker M."/>
        </authorList>
    </citation>
    <scope>NUCLEOTIDE SEQUENCE [LARGE SCALE GENOMIC DNA]</scope>
    <source>
        <strain evidence="1 2">DSM 28353</strain>
    </source>
</reference>
<organism evidence="1 2">
    <name type="scientific">Sphingobacterium yanglingense</name>
    <dbReference type="NCBI Taxonomy" id="1437280"/>
    <lineage>
        <taxon>Bacteria</taxon>
        <taxon>Pseudomonadati</taxon>
        <taxon>Bacteroidota</taxon>
        <taxon>Sphingobacteriia</taxon>
        <taxon>Sphingobacteriales</taxon>
        <taxon>Sphingobacteriaceae</taxon>
        <taxon>Sphingobacterium</taxon>
    </lineage>
</organism>
<name>A0A4R6W519_9SPHI</name>
<keyword evidence="2" id="KW-1185">Reference proteome</keyword>
<evidence type="ECO:0000313" key="1">
    <source>
        <dbReference type="EMBL" id="TDQ73807.1"/>
    </source>
</evidence>
<dbReference type="RefSeq" id="WP_133586389.1">
    <property type="nucleotide sequence ID" value="NZ_SNYV01000018.1"/>
</dbReference>
<evidence type="ECO:0008006" key="3">
    <source>
        <dbReference type="Google" id="ProtNLM"/>
    </source>
</evidence>
<sequence length="211" mass="24439">MKKSIVTIILVTLGIGFQLKVSAQQDEIAQLLLNVDKLAQFRKILDDMKKGYDILSGGYNTVKNIAEGNFSVHKVFLDGLLTVSPEVRNYRKVAGVIDYQLRIVKEYRSAMNRFRDSKVLRMEEILYLEHVYSNLFKKSINSLDELTMILTANQLRMSDDERLKAIDQIYQDMADRLSFLKEFNSNTSMLVVQRKKELDNIRSSKKYIGKE</sequence>